<feature type="chain" id="PRO_5045957281" evidence="1">
    <location>
        <begin position="23"/>
        <end position="210"/>
    </location>
</feature>
<organism evidence="2 3">
    <name type="scientific">Fodinibius salsisoli</name>
    <dbReference type="NCBI Taxonomy" id="2820877"/>
    <lineage>
        <taxon>Bacteria</taxon>
        <taxon>Pseudomonadati</taxon>
        <taxon>Balneolota</taxon>
        <taxon>Balneolia</taxon>
        <taxon>Balneolales</taxon>
        <taxon>Balneolaceae</taxon>
        <taxon>Fodinibius</taxon>
    </lineage>
</organism>
<evidence type="ECO:0000313" key="2">
    <source>
        <dbReference type="EMBL" id="MCW9707162.1"/>
    </source>
</evidence>
<evidence type="ECO:0000313" key="3">
    <source>
        <dbReference type="Proteomes" id="UP001207918"/>
    </source>
</evidence>
<dbReference type="Proteomes" id="UP001207918">
    <property type="component" value="Unassembled WGS sequence"/>
</dbReference>
<dbReference type="RefSeq" id="WP_265765921.1">
    <property type="nucleotide sequence ID" value="NZ_JAGGJA010000006.1"/>
</dbReference>
<name>A0ABT3PMJ8_9BACT</name>
<dbReference type="EMBL" id="JAGGJA010000006">
    <property type="protein sequence ID" value="MCW9707162.1"/>
    <property type="molecule type" value="Genomic_DNA"/>
</dbReference>
<comment type="caution">
    <text evidence="2">The sequence shown here is derived from an EMBL/GenBank/DDBJ whole genome shotgun (WGS) entry which is preliminary data.</text>
</comment>
<gene>
    <name evidence="2" type="ORF">J6I44_09865</name>
</gene>
<sequence length="210" mass="23699">MARNNLSYFLALTCYLCLSCSAEVDTATIGQQYLNSKEFRQFNKQANQEQLQSVKENRSLLQRLSTLGHCDHSNTSDPPFSLAASTIGERDLSAQGMSSGEGYELNLIACLSFREIEAQWIVLTNSSIYLDKELLLATIHRNRLVDYRVVGIYRQNLSEDISTHVGVKRTPDHIVILSSMDRAIQYPFEQNNSIQAEYHVDSKGSIELAE</sequence>
<keyword evidence="1" id="KW-0732">Signal</keyword>
<keyword evidence="3" id="KW-1185">Reference proteome</keyword>
<protein>
    <submittedName>
        <fullName evidence="2">Uncharacterized protein</fullName>
    </submittedName>
</protein>
<reference evidence="2 3" key="1">
    <citation type="submission" date="2021-03" db="EMBL/GenBank/DDBJ databases">
        <title>Aliifodinibius sp. nov., a new bacterium isolated from saline soil.</title>
        <authorList>
            <person name="Galisteo C."/>
            <person name="De La Haba R."/>
            <person name="Sanchez-Porro C."/>
            <person name="Ventosa A."/>
        </authorList>
    </citation>
    <scope>NUCLEOTIDE SEQUENCE [LARGE SCALE GENOMIC DNA]</scope>
    <source>
        <strain evidence="2 3">1BSP15-2V2</strain>
    </source>
</reference>
<evidence type="ECO:0000256" key="1">
    <source>
        <dbReference type="SAM" id="SignalP"/>
    </source>
</evidence>
<feature type="signal peptide" evidence="1">
    <location>
        <begin position="1"/>
        <end position="22"/>
    </location>
</feature>
<accession>A0ABT3PMJ8</accession>
<proteinExistence type="predicted"/>